<reference evidence="2 3" key="1">
    <citation type="journal article" date="2019" name="J Genomics">
        <title>The Draft Genome of a Hydrogen-producing Cyanobacterium, Arthrospira platensis NIES-46.</title>
        <authorList>
            <person name="Suzuki S."/>
            <person name="Yamaguchi H."/>
            <person name="Kawachi M."/>
        </authorList>
    </citation>
    <scope>NUCLEOTIDE SEQUENCE [LARGE SCALE GENOMIC DNA]</scope>
    <source>
        <strain evidence="2 3">NIES-46</strain>
    </source>
</reference>
<dbReference type="Proteomes" id="UP000326169">
    <property type="component" value="Unassembled WGS sequence"/>
</dbReference>
<name>A0A5M3T848_LIMPL</name>
<keyword evidence="3" id="KW-1185">Reference proteome</keyword>
<sequence>MIVTLLELDSDSILAISKIIVTPQSPSICLQSTNMGISQHPKPQTGKHHNPQSGRDYRNDPQLNRLARERYN</sequence>
<evidence type="ECO:0008006" key="4">
    <source>
        <dbReference type="Google" id="ProtNLM"/>
    </source>
</evidence>
<dbReference type="EMBL" id="BIMW01000089">
    <property type="protein sequence ID" value="GCE94110.1"/>
    <property type="molecule type" value="Genomic_DNA"/>
</dbReference>
<accession>A0A5M3T848</accession>
<organism evidence="2 3">
    <name type="scientific">Limnospira platensis NIES-46</name>
    <dbReference type="NCBI Taxonomy" id="1236695"/>
    <lineage>
        <taxon>Bacteria</taxon>
        <taxon>Bacillati</taxon>
        <taxon>Cyanobacteriota</taxon>
        <taxon>Cyanophyceae</taxon>
        <taxon>Oscillatoriophycideae</taxon>
        <taxon>Oscillatoriales</taxon>
        <taxon>Sirenicapillariaceae</taxon>
        <taxon>Limnospira</taxon>
    </lineage>
</organism>
<evidence type="ECO:0000313" key="3">
    <source>
        <dbReference type="Proteomes" id="UP000326169"/>
    </source>
</evidence>
<gene>
    <name evidence="2" type="ORF">NIES46_21620</name>
</gene>
<proteinExistence type="predicted"/>
<comment type="caution">
    <text evidence="2">The sequence shown here is derived from an EMBL/GenBank/DDBJ whole genome shotgun (WGS) entry which is preliminary data.</text>
</comment>
<feature type="region of interest" description="Disordered" evidence="1">
    <location>
        <begin position="31"/>
        <end position="72"/>
    </location>
</feature>
<evidence type="ECO:0000256" key="1">
    <source>
        <dbReference type="SAM" id="MobiDB-lite"/>
    </source>
</evidence>
<evidence type="ECO:0000313" key="2">
    <source>
        <dbReference type="EMBL" id="GCE94110.1"/>
    </source>
</evidence>
<protein>
    <recommendedName>
        <fullName evidence="4">Transposase</fullName>
    </recommendedName>
</protein>